<organism evidence="1 2">
    <name type="scientific">Nocardioides jishulii</name>
    <dbReference type="NCBI Taxonomy" id="2575440"/>
    <lineage>
        <taxon>Bacteria</taxon>
        <taxon>Bacillati</taxon>
        <taxon>Actinomycetota</taxon>
        <taxon>Actinomycetes</taxon>
        <taxon>Propionibacteriales</taxon>
        <taxon>Nocardioidaceae</taxon>
        <taxon>Nocardioides</taxon>
    </lineage>
</organism>
<dbReference type="RefSeq" id="WP_137066711.1">
    <property type="nucleotide sequence ID" value="NZ_CP040748.1"/>
</dbReference>
<sequence>MTPAQGPDRPPLAPVAVPEVDGAEALRMARAVVGLYGDPDVTWGISLEATFDAPVDLAEVGARINALVAAHPHLGVVPTLQVVGEDEWTDVREQSASAPFGDDGHLVRLLASQDATTFFVTAHHGVCDGLGLIAIMSAVVGRPLASSARGVGERTSSRGFLLSSVLRLAEAIVAPPARFSGTPEPEAAGRPERLRQLREPSGTVNGARVCAALNSIHASWPRRGTSGGRRFLVVMGASRRVPGETAPDRQTAYFRIALKPQWGLDEVRQALRAAEPEPTFPETSAGGIGPMVTRALKNRLGYTVNVSNLGIVTGEGLVSMAMFPAVNGPQAVGVGLVSTTHGSTLSLRTRRSDFSDDEAQTLLRLVEERVGSTP</sequence>
<dbReference type="OrthoDB" id="3613699at2"/>
<protein>
    <recommendedName>
        <fullName evidence="3">Condensation domain-containing protein</fullName>
    </recommendedName>
</protein>
<name>A0A4U2YLM7_9ACTN</name>
<evidence type="ECO:0000313" key="2">
    <source>
        <dbReference type="Proteomes" id="UP000307808"/>
    </source>
</evidence>
<proteinExistence type="predicted"/>
<gene>
    <name evidence="1" type="ORF">FC770_13165</name>
</gene>
<dbReference type="Proteomes" id="UP000307808">
    <property type="component" value="Unassembled WGS sequence"/>
</dbReference>
<dbReference type="AlphaFoldDB" id="A0A4U2YLM7"/>
<evidence type="ECO:0000313" key="1">
    <source>
        <dbReference type="EMBL" id="TKI61704.1"/>
    </source>
</evidence>
<accession>A0A4U2YLM7</accession>
<keyword evidence="2" id="KW-1185">Reference proteome</keyword>
<dbReference type="EMBL" id="SZPY01000003">
    <property type="protein sequence ID" value="TKI61704.1"/>
    <property type="molecule type" value="Genomic_DNA"/>
</dbReference>
<evidence type="ECO:0008006" key="3">
    <source>
        <dbReference type="Google" id="ProtNLM"/>
    </source>
</evidence>
<comment type="caution">
    <text evidence="1">The sequence shown here is derived from an EMBL/GenBank/DDBJ whole genome shotgun (WGS) entry which is preliminary data.</text>
</comment>
<reference evidence="1 2" key="1">
    <citation type="submission" date="2019-04" db="EMBL/GenBank/DDBJ databases">
        <authorList>
            <person name="Dong K."/>
        </authorList>
    </citation>
    <scope>NUCLEOTIDE SEQUENCE [LARGE SCALE GENOMIC DNA]</scope>
    <source>
        <strain evidence="2">dk3543</strain>
    </source>
</reference>